<evidence type="ECO:0000313" key="2">
    <source>
        <dbReference type="EMBL" id="EKN64457.1"/>
    </source>
</evidence>
<keyword evidence="3" id="KW-1185">Reference proteome</keyword>
<evidence type="ECO:0000313" key="3">
    <source>
        <dbReference type="Proteomes" id="UP000006315"/>
    </source>
</evidence>
<feature type="signal peptide" evidence="1">
    <location>
        <begin position="1"/>
        <end position="25"/>
    </location>
</feature>
<gene>
    <name evidence="2" type="ORF">BAZO_13449</name>
</gene>
<dbReference type="STRING" id="1131731.BAZO_13449"/>
<dbReference type="PATRIC" id="fig|1131731.3.peg.2757"/>
<protein>
    <submittedName>
        <fullName evidence="2">Uncharacterized protein</fullName>
    </submittedName>
</protein>
<evidence type="ECO:0000256" key="1">
    <source>
        <dbReference type="SAM" id="SignalP"/>
    </source>
</evidence>
<dbReference type="RefSeq" id="WP_003332082.1">
    <property type="nucleotide sequence ID" value="NZ_AJLR01000117.1"/>
</dbReference>
<keyword evidence="1" id="KW-0732">Signal</keyword>
<proteinExistence type="predicted"/>
<dbReference type="EMBL" id="AJLR01000117">
    <property type="protein sequence ID" value="EKN64457.1"/>
    <property type="molecule type" value="Genomic_DNA"/>
</dbReference>
<feature type="chain" id="PRO_5038769386" evidence="1">
    <location>
        <begin position="26"/>
        <end position="279"/>
    </location>
</feature>
<dbReference type="GeneID" id="89470668"/>
<comment type="caution">
    <text evidence="2">The sequence shown here is derived from an EMBL/GenBank/DDBJ whole genome shotgun (WGS) entry which is preliminary data.</text>
</comment>
<organism evidence="2 3">
    <name type="scientific">Schinkia azotoformans LMG 9581</name>
    <dbReference type="NCBI Taxonomy" id="1131731"/>
    <lineage>
        <taxon>Bacteria</taxon>
        <taxon>Bacillati</taxon>
        <taxon>Bacillota</taxon>
        <taxon>Bacilli</taxon>
        <taxon>Bacillales</taxon>
        <taxon>Bacillaceae</taxon>
        <taxon>Calidifontibacillus/Schinkia group</taxon>
        <taxon>Schinkia</taxon>
    </lineage>
</organism>
<dbReference type="AlphaFoldDB" id="K6CW33"/>
<name>K6CW33_SCHAZ</name>
<accession>K6CW33</accession>
<reference evidence="2 3" key="1">
    <citation type="journal article" date="2012" name="Front. Microbiol.">
        <title>Redundancy and modularity in membrane-associated dissimilatory nitrate reduction in Bacillus.</title>
        <authorList>
            <person name="Heylen K."/>
            <person name="Keltjens J."/>
        </authorList>
    </citation>
    <scope>NUCLEOTIDE SEQUENCE [LARGE SCALE GENOMIC DNA]</scope>
    <source>
        <strain evidence="2 3">LMG 9581</strain>
    </source>
</reference>
<dbReference type="Proteomes" id="UP000006315">
    <property type="component" value="Unassembled WGS sequence"/>
</dbReference>
<sequence length="279" mass="31065">MFKKKNVLSLFMILFFVLGFNNLFADAAAIEGLKESQKEHLKQLGFTEENIASMTIDEYQDFKYAIPAEPFVQEETFYKVISNLEGEVTGVEEYNEKDALKLMELEERMITPFAINTEETSWMSMTTTSTKLTNGRTLLHNNFTWLKNPNVSLSDMVGLTYNDSVVIEPNTIKFSYKYTDGLGEHTLGYKSLSKNAQGIAAIFNLKGIGTNAGTSNHHGYIAVEVSKGNTNDISANAFGHYTHTTLTFSIDVSIKTGDIGLGMATAETKMTNTAIKFNF</sequence>